<dbReference type="GeneID" id="7844948"/>
<protein>
    <submittedName>
        <fullName evidence="3">Tetratricopeptide repeat protein</fullName>
    </submittedName>
</protein>
<dbReference type="InterPro" id="IPR011990">
    <property type="entry name" value="TPR-like_helical_dom_sf"/>
</dbReference>
<dbReference type="InterPro" id="IPR019734">
    <property type="entry name" value="TPR_rpt"/>
</dbReference>
<dbReference type="AlphaFoldDB" id="I7MGL5"/>
<dbReference type="Pfam" id="PF13181">
    <property type="entry name" value="TPR_8"/>
    <property type="match status" value="1"/>
</dbReference>
<dbReference type="EMBL" id="GG662622">
    <property type="protein sequence ID" value="EAR85290.2"/>
    <property type="molecule type" value="Genomic_DNA"/>
</dbReference>
<dbReference type="SMART" id="SM00028">
    <property type="entry name" value="TPR"/>
    <property type="match status" value="3"/>
</dbReference>
<keyword evidence="2" id="KW-0802">TPR repeat</keyword>
<dbReference type="STRING" id="312017.I7MGL5"/>
<reference evidence="4" key="1">
    <citation type="journal article" date="2006" name="PLoS Biol.">
        <title>Macronuclear genome sequence of the ciliate Tetrahymena thermophila, a model eukaryote.</title>
        <authorList>
            <person name="Eisen J.A."/>
            <person name="Coyne R.S."/>
            <person name="Wu M."/>
            <person name="Wu D."/>
            <person name="Thiagarajan M."/>
            <person name="Wortman J.R."/>
            <person name="Badger J.H."/>
            <person name="Ren Q."/>
            <person name="Amedeo P."/>
            <person name="Jones K.M."/>
            <person name="Tallon L.J."/>
            <person name="Delcher A.L."/>
            <person name="Salzberg S.L."/>
            <person name="Silva J.C."/>
            <person name="Haas B.J."/>
            <person name="Majoros W.H."/>
            <person name="Farzad M."/>
            <person name="Carlton J.M."/>
            <person name="Smith R.K. Jr."/>
            <person name="Garg J."/>
            <person name="Pearlman R.E."/>
            <person name="Karrer K.M."/>
            <person name="Sun L."/>
            <person name="Manning G."/>
            <person name="Elde N.C."/>
            <person name="Turkewitz A.P."/>
            <person name="Asai D.J."/>
            <person name="Wilkes D.E."/>
            <person name="Wang Y."/>
            <person name="Cai H."/>
            <person name="Collins K."/>
            <person name="Stewart B.A."/>
            <person name="Lee S.R."/>
            <person name="Wilamowska K."/>
            <person name="Weinberg Z."/>
            <person name="Ruzzo W.L."/>
            <person name="Wloga D."/>
            <person name="Gaertig J."/>
            <person name="Frankel J."/>
            <person name="Tsao C.-C."/>
            <person name="Gorovsky M.A."/>
            <person name="Keeling P.J."/>
            <person name="Waller R.F."/>
            <person name="Patron N.J."/>
            <person name="Cherry J.M."/>
            <person name="Stover N.A."/>
            <person name="Krieger C.J."/>
            <person name="del Toro C."/>
            <person name="Ryder H.F."/>
            <person name="Williamson S.C."/>
            <person name="Barbeau R.A."/>
            <person name="Hamilton E.P."/>
            <person name="Orias E."/>
        </authorList>
    </citation>
    <scope>NUCLEOTIDE SEQUENCE [LARGE SCALE GENOMIC DNA]</scope>
    <source>
        <strain evidence="4">SB210</strain>
    </source>
</reference>
<dbReference type="SUPFAM" id="SSF48452">
    <property type="entry name" value="TPR-like"/>
    <property type="match status" value="1"/>
</dbReference>
<evidence type="ECO:0000313" key="3">
    <source>
        <dbReference type="EMBL" id="EAR85290.2"/>
    </source>
</evidence>
<accession>I7MGL5</accession>
<evidence type="ECO:0000256" key="1">
    <source>
        <dbReference type="ARBA" id="ARBA00022737"/>
    </source>
</evidence>
<sequence>MNKRLVSQKNTGSILRQELNENKNVLGDMHPETVKSYQKLIQYLFVEQQNEECLKVIEAVVRIYENELDKAILDSQQFRNKQACLMKDYQVFIDILLKVHDILQSSNQTKLEIINKLLIYLLNMYTENSKQYTSNLLRKARVLLNKNEKLQSMSCLEHCLSIQNRILKKQDVEFGSTYMMIGEILQQYGLFDEALTHYYMALNIYDGQNCDENIQSAHIRVQISTILYFQNKVDESNEMLTQAFKIYNEQNLLKFLPQDLQIYSAGLFQYSINLRDQGHFEKALQYATLDQNIKQQNSFDVLESCENLGQIYYLKGEMKKSKEYYEIVLKQLKIMHEKEPENQKVIKQYVNMLNQLLLISQILDQNTDALRYQKEKQQIMMKLNFKRAKQKIQSRNLKTPFKQNVKQLDSFPSFSSLQTTKLPSITNLQEDTQQTSRSLKYLQESPTQIFFRHSISNFNFNEHPTSTTLFNRSMSLLVQPKQNNLIRKQQTLQSISFQFQK</sequence>
<keyword evidence="4" id="KW-1185">Reference proteome</keyword>
<keyword evidence="1" id="KW-0677">Repeat</keyword>
<dbReference type="Gene3D" id="1.25.40.10">
    <property type="entry name" value="Tetratricopeptide repeat domain"/>
    <property type="match status" value="2"/>
</dbReference>
<dbReference type="InParanoid" id="I7MGL5"/>
<organism evidence="3 4">
    <name type="scientific">Tetrahymena thermophila (strain SB210)</name>
    <dbReference type="NCBI Taxonomy" id="312017"/>
    <lineage>
        <taxon>Eukaryota</taxon>
        <taxon>Sar</taxon>
        <taxon>Alveolata</taxon>
        <taxon>Ciliophora</taxon>
        <taxon>Intramacronucleata</taxon>
        <taxon>Oligohymenophorea</taxon>
        <taxon>Hymenostomatida</taxon>
        <taxon>Tetrahymenina</taxon>
        <taxon>Tetrahymenidae</taxon>
        <taxon>Tetrahymena</taxon>
    </lineage>
</organism>
<evidence type="ECO:0000256" key="2">
    <source>
        <dbReference type="ARBA" id="ARBA00022803"/>
    </source>
</evidence>
<evidence type="ECO:0000313" key="4">
    <source>
        <dbReference type="Proteomes" id="UP000009168"/>
    </source>
</evidence>
<dbReference type="PANTHER" id="PTHR45641">
    <property type="entry name" value="TETRATRICOPEPTIDE REPEAT PROTEIN (AFU_ORTHOLOGUE AFUA_6G03870)"/>
    <property type="match status" value="1"/>
</dbReference>
<dbReference type="KEGG" id="tet:TTHERM_00470630"/>
<dbReference type="Proteomes" id="UP000009168">
    <property type="component" value="Unassembled WGS sequence"/>
</dbReference>
<name>I7MGL5_TETTS</name>
<proteinExistence type="predicted"/>
<dbReference type="PANTHER" id="PTHR45641:SF19">
    <property type="entry name" value="NEPHROCYSTIN-3"/>
    <property type="match status" value="1"/>
</dbReference>
<gene>
    <name evidence="3" type="ORF">TTHERM_00470630</name>
</gene>
<dbReference type="RefSeq" id="XP_001032953.2">
    <property type="nucleotide sequence ID" value="XM_001032953.2"/>
</dbReference>